<name>A0AA37BPT5_9ARCH</name>
<accession>A0AA37BPT5</accession>
<dbReference type="EMBL" id="BMNY01000001">
    <property type="protein sequence ID" value="GGM66670.1"/>
    <property type="molecule type" value="Genomic_DNA"/>
</dbReference>
<sequence>MLTSYPDAWNTAIALALAMGSVKIPKDEFPCGPEESGMFERSVGEPHGQRSDWRCSIPSSGMGAHVRDFGTYYEVHIDRHDALRMPVRHFFLDSRTGKAVLAAGAITALALALRERKKMG</sequence>
<dbReference type="AlphaFoldDB" id="A0AA37BPT5"/>
<dbReference type="RefSeq" id="WP_188679408.1">
    <property type="nucleotide sequence ID" value="NZ_BMNY01000001.1"/>
</dbReference>
<reference evidence="1" key="2">
    <citation type="submission" date="2022-09" db="EMBL/GenBank/DDBJ databases">
        <authorList>
            <person name="Sun Q."/>
            <person name="Ohkuma M."/>
        </authorList>
    </citation>
    <scope>NUCLEOTIDE SEQUENCE</scope>
    <source>
        <strain evidence="1">JCM 13583</strain>
    </source>
</reference>
<proteinExistence type="predicted"/>
<protein>
    <submittedName>
        <fullName evidence="1">Uncharacterized protein</fullName>
    </submittedName>
</protein>
<evidence type="ECO:0000313" key="1">
    <source>
        <dbReference type="EMBL" id="GGM66670.1"/>
    </source>
</evidence>
<gene>
    <name evidence="1" type="ORF">GCM10007108_01070</name>
</gene>
<keyword evidence="2" id="KW-1185">Reference proteome</keyword>
<organism evidence="1 2">
    <name type="scientific">Thermogymnomonas acidicola</name>
    <dbReference type="NCBI Taxonomy" id="399579"/>
    <lineage>
        <taxon>Archaea</taxon>
        <taxon>Methanobacteriati</taxon>
        <taxon>Thermoplasmatota</taxon>
        <taxon>Thermoplasmata</taxon>
        <taxon>Thermoplasmatales</taxon>
        <taxon>Thermogymnomonas</taxon>
    </lineage>
</organism>
<reference evidence="1" key="1">
    <citation type="journal article" date="2014" name="Int. J. Syst. Evol. Microbiol.">
        <title>Complete genome sequence of Corynebacterium casei LMG S-19264T (=DSM 44701T), isolated from a smear-ripened cheese.</title>
        <authorList>
            <consortium name="US DOE Joint Genome Institute (JGI-PGF)"/>
            <person name="Walter F."/>
            <person name="Albersmeier A."/>
            <person name="Kalinowski J."/>
            <person name="Ruckert C."/>
        </authorList>
    </citation>
    <scope>NUCLEOTIDE SEQUENCE</scope>
    <source>
        <strain evidence="1">JCM 13583</strain>
    </source>
</reference>
<evidence type="ECO:0000313" key="2">
    <source>
        <dbReference type="Proteomes" id="UP000632195"/>
    </source>
</evidence>
<dbReference type="Proteomes" id="UP000632195">
    <property type="component" value="Unassembled WGS sequence"/>
</dbReference>
<comment type="caution">
    <text evidence="1">The sequence shown here is derived from an EMBL/GenBank/DDBJ whole genome shotgun (WGS) entry which is preliminary data.</text>
</comment>